<organism evidence="1 2">
    <name type="scientific">Sulfolobus islandicus rod-shaped virus 9</name>
    <dbReference type="NCBI Taxonomy" id="1983552"/>
    <lineage>
        <taxon>Viruses</taxon>
        <taxon>Adnaviria</taxon>
        <taxon>Zilligvirae</taxon>
        <taxon>Taleaviricota</taxon>
        <taxon>Tokiviricetes</taxon>
        <taxon>Ligamenvirales</taxon>
        <taxon>Rudiviridae</taxon>
        <taxon>Usarudivirus</taxon>
        <taxon>Usarudivirus aestus</taxon>
        <taxon>Usarudivirus SIRV9</taxon>
    </lineage>
</organism>
<dbReference type="Proteomes" id="UP000202761">
    <property type="component" value="Segment"/>
</dbReference>
<sequence>MRSQKTQNKSQNKLLFCKLCPFVAESYEELDHHIKMSHSYDDDIEEEFTPIFVDKKTYEKMLYNDYLRICKGGGCIIRPQIDFEDDKNEVRRLYKEYCETCELKKLLLSELKQNGKM</sequence>
<accession>A0A1X9SJG6</accession>
<dbReference type="EMBL" id="KY744228">
    <property type="protein sequence ID" value="ARQ96381.1"/>
    <property type="molecule type" value="Genomic_DNA"/>
</dbReference>
<evidence type="ECO:0000313" key="1">
    <source>
        <dbReference type="EMBL" id="ARQ96381.1"/>
    </source>
</evidence>
<reference evidence="1 2" key="1">
    <citation type="journal article" date="2017" name="Viruses">
        <title>Differentiation and structure in Sulfolobus islandicus rod-shaped virus populations.</title>
        <authorList>
            <person name="Bautista M.A."/>
            <person name="Black J.A."/>
            <person name="Youngblut N.D."/>
            <person name="Whitaker R.J."/>
        </authorList>
    </citation>
    <scope>NUCLEOTIDE SEQUENCE [LARGE SCALE GENOMIC DNA]</scope>
</reference>
<proteinExistence type="predicted"/>
<protein>
    <submittedName>
        <fullName evidence="1">Uncharacterized protein</fullName>
    </submittedName>
</protein>
<dbReference type="GeneID" id="32878412"/>
<dbReference type="OrthoDB" id="23482at10239"/>
<dbReference type="KEGG" id="vg:32878412"/>
<evidence type="ECO:0000313" key="2">
    <source>
        <dbReference type="Proteomes" id="UP000202761"/>
    </source>
</evidence>
<name>A0A1X9SJG6_9VIRU</name>
<dbReference type="RefSeq" id="YP_009362585.1">
    <property type="nucleotide sequence ID" value="NC_034620.1"/>
</dbReference>
<keyword evidence="2" id="KW-1185">Reference proteome</keyword>